<dbReference type="EMBL" id="JXOK01000019">
    <property type="protein sequence ID" value="KIN11554.1"/>
    <property type="molecule type" value="Genomic_DNA"/>
</dbReference>
<sequence length="115" mass="13386">MIWTTTFLFFLVSLSIIWVGFNVYARTLKVVGAVDNKFVKHTASILIYAIFSALLISPILFGLSYFSEWNIAFRENTMYMVFFLLCYILSVLPGALYFKKTHLESLRQLGYFKNK</sequence>
<comment type="caution">
    <text evidence="2">The sequence shown here is derived from an EMBL/GenBank/DDBJ whole genome shotgun (WGS) entry which is preliminary data.</text>
</comment>
<organism evidence="2 3">
    <name type="scientific">Vibrio mytili</name>
    <dbReference type="NCBI Taxonomy" id="50718"/>
    <lineage>
        <taxon>Bacteria</taxon>
        <taxon>Pseudomonadati</taxon>
        <taxon>Pseudomonadota</taxon>
        <taxon>Gammaproteobacteria</taxon>
        <taxon>Vibrionales</taxon>
        <taxon>Vibrionaceae</taxon>
        <taxon>Vibrio</taxon>
    </lineage>
</organism>
<keyword evidence="1" id="KW-0812">Transmembrane</keyword>
<feature type="transmembrane region" description="Helical" evidence="1">
    <location>
        <begin position="78"/>
        <end position="98"/>
    </location>
</feature>
<reference evidence="2 3" key="1">
    <citation type="submission" date="2015-01" db="EMBL/GenBank/DDBJ databases">
        <title>Draft genome of Vibrio mytili type strain CAIM 528.</title>
        <authorList>
            <person name="Gonzalez-Castillo A."/>
            <person name="Gomez-Gil B."/>
            <person name="Enciso-Ibarra J."/>
        </authorList>
    </citation>
    <scope>NUCLEOTIDE SEQUENCE [LARGE SCALE GENOMIC DNA]</scope>
    <source>
        <strain evidence="2 3">CAIM 528</strain>
    </source>
</reference>
<evidence type="ECO:0000313" key="2">
    <source>
        <dbReference type="EMBL" id="KIN11554.1"/>
    </source>
</evidence>
<dbReference type="AlphaFoldDB" id="A0A0C3DJF0"/>
<dbReference type="Proteomes" id="UP000031977">
    <property type="component" value="Unassembled WGS sequence"/>
</dbReference>
<evidence type="ECO:0000256" key="1">
    <source>
        <dbReference type="SAM" id="Phobius"/>
    </source>
</evidence>
<proteinExistence type="predicted"/>
<dbReference type="RefSeq" id="WP_041154899.1">
    <property type="nucleotide sequence ID" value="NZ_CBCRVP010000001.1"/>
</dbReference>
<gene>
    <name evidence="2" type="ORF">SU60_07065</name>
</gene>
<keyword evidence="1" id="KW-1133">Transmembrane helix</keyword>
<feature type="transmembrane region" description="Helical" evidence="1">
    <location>
        <begin position="45"/>
        <end position="66"/>
    </location>
</feature>
<name>A0A0C3DJF0_9VIBR</name>
<dbReference type="STRING" id="50718.SU60_07065"/>
<feature type="transmembrane region" description="Helical" evidence="1">
    <location>
        <begin position="6"/>
        <end position="25"/>
    </location>
</feature>
<accession>A0A0C3DJF0</accession>
<evidence type="ECO:0000313" key="3">
    <source>
        <dbReference type="Proteomes" id="UP000031977"/>
    </source>
</evidence>
<keyword evidence="1" id="KW-0472">Membrane</keyword>
<protein>
    <submittedName>
        <fullName evidence="2">Uncharacterized protein</fullName>
    </submittedName>
</protein>
<keyword evidence="3" id="KW-1185">Reference proteome</keyword>